<dbReference type="AlphaFoldDB" id="A0A8J6XP97"/>
<proteinExistence type="predicted"/>
<name>A0A8J6XP97_9CYAN</name>
<accession>A0A8J6XP97</accession>
<organism evidence="2 3">
    <name type="scientific">Iningainema tapete BLCC-T55</name>
    <dbReference type="NCBI Taxonomy" id="2748662"/>
    <lineage>
        <taxon>Bacteria</taxon>
        <taxon>Bacillati</taxon>
        <taxon>Cyanobacteriota</taxon>
        <taxon>Cyanophyceae</taxon>
        <taxon>Nostocales</taxon>
        <taxon>Scytonemataceae</taxon>
        <taxon>Iningainema tapete</taxon>
    </lineage>
</organism>
<protein>
    <submittedName>
        <fullName evidence="2">Uncharacterized protein</fullName>
    </submittedName>
</protein>
<dbReference type="Proteomes" id="UP000629098">
    <property type="component" value="Unassembled WGS sequence"/>
</dbReference>
<evidence type="ECO:0000256" key="1">
    <source>
        <dbReference type="SAM" id="Coils"/>
    </source>
</evidence>
<keyword evidence="3" id="KW-1185">Reference proteome</keyword>
<evidence type="ECO:0000313" key="2">
    <source>
        <dbReference type="EMBL" id="MBD2775579.1"/>
    </source>
</evidence>
<sequence length="79" mass="8551">MQFIKFSCATAYQQGAISASNLDSKRLVAETAQAQLEQAKSAQKRTVETLKAQLSEAKATLNRIAEVRPVDVQAAQAEV</sequence>
<comment type="caution">
    <text evidence="2">The sequence shown here is derived from an EMBL/GenBank/DDBJ whole genome shotgun (WGS) entry which is preliminary data.</text>
</comment>
<feature type="coiled-coil region" evidence="1">
    <location>
        <begin position="22"/>
        <end position="67"/>
    </location>
</feature>
<gene>
    <name evidence="2" type="ORF">ICL16_26860</name>
</gene>
<evidence type="ECO:0000313" key="3">
    <source>
        <dbReference type="Proteomes" id="UP000629098"/>
    </source>
</evidence>
<dbReference type="EMBL" id="JACXAE010000083">
    <property type="protein sequence ID" value="MBD2775579.1"/>
    <property type="molecule type" value="Genomic_DNA"/>
</dbReference>
<keyword evidence="1" id="KW-0175">Coiled coil</keyword>
<reference evidence="2" key="1">
    <citation type="submission" date="2020-09" db="EMBL/GenBank/DDBJ databases">
        <title>Iningainema tapete sp. nov. (Scytonemataceae, Cyanobacteria) from greenhouses in central Florida (USA) produces two types of nodularin with biosynthetic potential for microcystin-LR and anabaenopeptins.</title>
        <authorList>
            <person name="Berthold D.E."/>
            <person name="Lefler F.W."/>
            <person name="Huang I.-S."/>
            <person name="Abdulla H."/>
            <person name="Zimba P.V."/>
            <person name="Laughinghouse H.D. IV."/>
        </authorList>
    </citation>
    <scope>NUCLEOTIDE SEQUENCE</scope>
    <source>
        <strain evidence="2">BLCCT55</strain>
    </source>
</reference>